<name>A0ABU4YPH1_9HYPH</name>
<dbReference type="RefSeq" id="WP_320293566.1">
    <property type="nucleotide sequence ID" value="NZ_JAVIIU010000001.1"/>
</dbReference>
<evidence type="ECO:0000256" key="1">
    <source>
        <dbReference type="SAM" id="MobiDB-lite"/>
    </source>
</evidence>
<evidence type="ECO:0000313" key="3">
    <source>
        <dbReference type="Proteomes" id="UP001280156"/>
    </source>
</evidence>
<proteinExistence type="predicted"/>
<feature type="region of interest" description="Disordered" evidence="1">
    <location>
        <begin position="50"/>
        <end position="124"/>
    </location>
</feature>
<protein>
    <submittedName>
        <fullName evidence="2">Uncharacterized protein</fullName>
    </submittedName>
</protein>
<organism evidence="2 3">
    <name type="scientific">Mesorhizobium humile</name>
    <dbReference type="NCBI Taxonomy" id="3072313"/>
    <lineage>
        <taxon>Bacteria</taxon>
        <taxon>Pseudomonadati</taxon>
        <taxon>Pseudomonadota</taxon>
        <taxon>Alphaproteobacteria</taxon>
        <taxon>Hyphomicrobiales</taxon>
        <taxon>Phyllobacteriaceae</taxon>
        <taxon>Mesorhizobium</taxon>
    </lineage>
</organism>
<feature type="compositionally biased region" description="Basic and acidic residues" evidence="1">
    <location>
        <begin position="75"/>
        <end position="94"/>
    </location>
</feature>
<dbReference type="Proteomes" id="UP001280156">
    <property type="component" value="Unassembled WGS sequence"/>
</dbReference>
<sequence>MKPVGIPAGADPRSWRQAIEQQLNDPFDRATALITALDVMEADCDLEDGADAAPWLGWGERGPKSVSSVFTDGRGSSHCDRELEDEHGGDIQDEPHDEEEREGDHADMTARLYRGRAGPLKFAS</sequence>
<evidence type="ECO:0000313" key="2">
    <source>
        <dbReference type="EMBL" id="MDX8487985.1"/>
    </source>
</evidence>
<comment type="caution">
    <text evidence="2">The sequence shown here is derived from an EMBL/GenBank/DDBJ whole genome shotgun (WGS) entry which is preliminary data.</text>
</comment>
<dbReference type="EMBL" id="JAVIIV010000016">
    <property type="protein sequence ID" value="MDX8487985.1"/>
    <property type="molecule type" value="Genomic_DNA"/>
</dbReference>
<reference evidence="2 3" key="1">
    <citation type="submission" date="2023-08" db="EMBL/GenBank/DDBJ databases">
        <title>Implementing the SeqCode for naming new Mesorhizobium species isolated from Vachellia karroo root nodules.</title>
        <authorList>
            <person name="Van Lill M."/>
        </authorList>
    </citation>
    <scope>NUCLEOTIDE SEQUENCE [LARGE SCALE GENOMIC DNA]</scope>
    <source>
        <strain evidence="2 3">VK2B</strain>
    </source>
</reference>
<accession>A0ABU4YPH1</accession>
<gene>
    <name evidence="2" type="ORF">RFM52_22665</name>
</gene>
<keyword evidence="3" id="KW-1185">Reference proteome</keyword>